<feature type="compositionally biased region" description="Polar residues" evidence="1">
    <location>
        <begin position="195"/>
        <end position="206"/>
    </location>
</feature>
<proteinExistence type="predicted"/>
<dbReference type="AlphaFoldDB" id="A0A2P2SXF5"/>
<feature type="domain" description="DnaJ homologue subfamily C member 28 conserved" evidence="2">
    <location>
        <begin position="240"/>
        <end position="309"/>
    </location>
</feature>
<dbReference type="Proteomes" id="UP000091956">
    <property type="component" value="Unassembled WGS sequence"/>
</dbReference>
<evidence type="ECO:0000313" key="3">
    <source>
        <dbReference type="EMBL" id="OBU01485.2"/>
    </source>
</evidence>
<dbReference type="Pfam" id="PF09350">
    <property type="entry name" value="DJC28_CD"/>
    <property type="match status" value="1"/>
</dbReference>
<feature type="region of interest" description="Disordered" evidence="1">
    <location>
        <begin position="49"/>
        <end position="71"/>
    </location>
</feature>
<reference evidence="3 4" key="1">
    <citation type="submission" date="2016-03" db="EMBL/GenBank/DDBJ databases">
        <title>Comparative genomics of Pseudogymnoascus destructans, the fungus causing white-nose syndrome of bats.</title>
        <authorList>
            <person name="Palmer J.M."/>
            <person name="Drees K.P."/>
            <person name="Foster J.T."/>
            <person name="Lindner D.L."/>
        </authorList>
    </citation>
    <scope>NUCLEOTIDE SEQUENCE [LARGE SCALE GENOMIC DNA]</scope>
    <source>
        <strain evidence="3 4">UAMH 10579</strain>
    </source>
</reference>
<feature type="compositionally biased region" description="Low complexity" evidence="1">
    <location>
        <begin position="403"/>
        <end position="413"/>
    </location>
</feature>
<feature type="region of interest" description="Disordered" evidence="1">
    <location>
        <begin position="365"/>
        <end position="415"/>
    </location>
</feature>
<evidence type="ECO:0000256" key="1">
    <source>
        <dbReference type="SAM" id="MobiDB-lite"/>
    </source>
</evidence>
<dbReference type="PANTHER" id="PTHR39394">
    <property type="entry name" value="YALI0E31793P"/>
    <property type="match status" value="1"/>
</dbReference>
<name>A0A2P2SXF5_9PEZI</name>
<dbReference type="InterPro" id="IPR018961">
    <property type="entry name" value="DnaJ_homolog_subfam-C_membr-28"/>
</dbReference>
<dbReference type="STRING" id="342668.A0A2P2SXF5"/>
<evidence type="ECO:0000259" key="2">
    <source>
        <dbReference type="Pfam" id="PF09350"/>
    </source>
</evidence>
<feature type="compositionally biased region" description="Basic and acidic residues" evidence="1">
    <location>
        <begin position="49"/>
        <end position="67"/>
    </location>
</feature>
<sequence length="527" mass="58637">MSYHRRKTLSHNLSDCHFPLQLLMPRSPLRRPLQYASRRSISYRSRLESESRAVDDASSRTVTDDGKPGAMSRRLAQATEDALLDGGRAGQQAIEAAGFSDELKAELLDKIAGQQFKSDNLAAFTEAELSPPVGRGTRDIAVAAPWTGSEGQGDAILRMLHDAHKPLKPVVDMRLQRAPKKTPAQRISNAKERTTSYTTANDSSMSLKEREELRASLKERFGSGVQTGSMPTSFRGLESLANRRIEDAIARGQFKDIPRGTSTVRDRRVDSPFVDTTEYIMNNMIKRQALVPPWIEKQQALHTAAANFRARLRKDWTRHAVGVVVATSGSVQEQVRRAEAYARAEMGLRVGGIQPPGSDLLEEKSREQRGGDIQAPDSSDPPLEKASTGDISPQGNATQQTIADDPPQALDLPPLRDPAWERQHLSYHTLAIAELNATARSYNLQAPDLAKKPYYALEREMASCFADVAMVLAREVVGGGDKPEEGKVWNKERDRGVMWRIVGEKAVVRDERGPKYGFKELWRDFFR</sequence>
<organism evidence="3 4">
    <name type="scientific">Pseudogymnoascus verrucosus</name>
    <dbReference type="NCBI Taxonomy" id="342668"/>
    <lineage>
        <taxon>Eukaryota</taxon>
        <taxon>Fungi</taxon>
        <taxon>Dikarya</taxon>
        <taxon>Ascomycota</taxon>
        <taxon>Pezizomycotina</taxon>
        <taxon>Leotiomycetes</taxon>
        <taxon>Thelebolales</taxon>
        <taxon>Thelebolaceae</taxon>
        <taxon>Pseudogymnoascus</taxon>
    </lineage>
</organism>
<reference evidence="4" key="2">
    <citation type="journal article" date="2018" name="Nat. Commun.">
        <title>Extreme sensitivity to ultraviolet light in the fungal pathogen causing white-nose syndrome of bats.</title>
        <authorList>
            <person name="Palmer J.M."/>
            <person name="Drees K.P."/>
            <person name="Foster J.T."/>
            <person name="Lindner D.L."/>
        </authorList>
    </citation>
    <scope>NUCLEOTIDE SEQUENCE [LARGE SCALE GENOMIC DNA]</scope>
    <source>
        <strain evidence="4">UAMH 10579</strain>
    </source>
</reference>
<protein>
    <recommendedName>
        <fullName evidence="2">DnaJ homologue subfamily C member 28 conserved domain-containing protein</fullName>
    </recommendedName>
</protein>
<accession>A0A2P2SXF5</accession>
<dbReference type="RefSeq" id="XP_018135217.2">
    <property type="nucleotide sequence ID" value="XM_018269549.2"/>
</dbReference>
<evidence type="ECO:0000313" key="4">
    <source>
        <dbReference type="Proteomes" id="UP000091956"/>
    </source>
</evidence>
<feature type="compositionally biased region" description="Polar residues" evidence="1">
    <location>
        <begin position="389"/>
        <end position="402"/>
    </location>
</feature>
<dbReference type="EMBL" id="KV460206">
    <property type="protein sequence ID" value="OBU01485.2"/>
    <property type="molecule type" value="Genomic_DNA"/>
</dbReference>
<keyword evidence="4" id="KW-1185">Reference proteome</keyword>
<gene>
    <name evidence="3" type="ORF">VE01_00014</name>
</gene>
<dbReference type="GeneID" id="28833400"/>
<feature type="region of interest" description="Disordered" evidence="1">
    <location>
        <begin position="178"/>
        <end position="208"/>
    </location>
</feature>
<dbReference type="PANTHER" id="PTHR39394:SF1">
    <property type="entry name" value="DNAJ HOMOLOGUE SUBFAMILY C MEMBER 28 CONSERVED DOMAIN-CONTAINING PROTEIN"/>
    <property type="match status" value="1"/>
</dbReference>